<evidence type="ECO:0000256" key="1">
    <source>
        <dbReference type="ARBA" id="ARBA00001971"/>
    </source>
</evidence>
<comment type="pathway">
    <text evidence="2">Secondary metabolite biosynthesis.</text>
</comment>
<evidence type="ECO:0000256" key="3">
    <source>
        <dbReference type="ARBA" id="ARBA00010617"/>
    </source>
</evidence>
<accession>A0A9P5TKW8</accession>
<dbReference type="Pfam" id="PF00067">
    <property type="entry name" value="p450"/>
    <property type="match status" value="1"/>
</dbReference>
<dbReference type="GO" id="GO:0005506">
    <property type="term" value="F:iron ion binding"/>
    <property type="evidence" value="ECO:0007669"/>
    <property type="project" value="InterPro"/>
</dbReference>
<evidence type="ECO:0000256" key="2">
    <source>
        <dbReference type="ARBA" id="ARBA00005179"/>
    </source>
</evidence>
<dbReference type="Proteomes" id="UP000724874">
    <property type="component" value="Unassembled WGS sequence"/>
</dbReference>
<dbReference type="InterPro" id="IPR036396">
    <property type="entry name" value="Cyt_P450_sf"/>
</dbReference>
<protein>
    <submittedName>
        <fullName evidence="11">Cytochrome P450</fullName>
    </submittedName>
</protein>
<dbReference type="CDD" id="cd11065">
    <property type="entry name" value="CYP64-like"/>
    <property type="match status" value="1"/>
</dbReference>
<dbReference type="PANTHER" id="PTHR46300">
    <property type="entry name" value="P450, PUTATIVE (EUROFUNG)-RELATED-RELATED"/>
    <property type="match status" value="1"/>
</dbReference>
<evidence type="ECO:0000313" key="12">
    <source>
        <dbReference type="Proteomes" id="UP000724874"/>
    </source>
</evidence>
<dbReference type="GO" id="GO:0016705">
    <property type="term" value="F:oxidoreductase activity, acting on paired donors, with incorporation or reduction of molecular oxygen"/>
    <property type="evidence" value="ECO:0007669"/>
    <property type="project" value="InterPro"/>
</dbReference>
<evidence type="ECO:0000256" key="7">
    <source>
        <dbReference type="ARBA" id="ARBA00023004"/>
    </source>
</evidence>
<keyword evidence="6" id="KW-0560">Oxidoreductase</keyword>
<evidence type="ECO:0000256" key="10">
    <source>
        <dbReference type="SAM" id="Phobius"/>
    </source>
</evidence>
<dbReference type="GO" id="GO:0020037">
    <property type="term" value="F:heme binding"/>
    <property type="evidence" value="ECO:0007669"/>
    <property type="project" value="InterPro"/>
</dbReference>
<gene>
    <name evidence="11" type="ORF">CPB84DRAFT_1837482</name>
</gene>
<sequence length="515" mass="58261">MYNSMSTYALVAALVPFLYFIKVLVKKLSTHPRNVAPYPPGPKPKPFVGNMFDLPTKKAAQTYLQWGQMYKSNILHTSSLGNHLVILNKFEDADELFERRARKYSDRAQLPIAKLMGWESSTGLLPYGAEWRLHRRIFQKSFRAEAIRDYHPLLRKKVHHFLRDLLKAPESFDDHKLLLTSSVPMMTTYGYDVKSLDDPLVTAAHASMEITTSLLLPGATFINTLPVLAHLPTWFPGASSRKMAATVHDLTEKLDSTLFEFVKGRMLKGRQIPSFISDFLLTGHGASTEEKNAVRTVANSIFSAASDTTLSSIGAFFYVMAINPDVQRRAQAEIAKVIGASRLPVFEDRSSLPYIEALYKELLRSHPPVQLGLPHMVSEDDLYKGYFLPKGTEVLPNIWAMTHDEERYPEPFKFKPERFFDEEGNLNSDDRILAYGFGRRVCAGKYMASSLLWLTIASVLACFNIEKAKDEFGNDIDINDDFDEFGLLVHKTSFKCSIVPRSEIARRLLTEDAST</sequence>
<organism evidence="11 12">
    <name type="scientific">Gymnopilus junonius</name>
    <name type="common">Spectacular rustgill mushroom</name>
    <name type="synonym">Gymnopilus spectabilis subsp. junonius</name>
    <dbReference type="NCBI Taxonomy" id="109634"/>
    <lineage>
        <taxon>Eukaryota</taxon>
        <taxon>Fungi</taxon>
        <taxon>Dikarya</taxon>
        <taxon>Basidiomycota</taxon>
        <taxon>Agaricomycotina</taxon>
        <taxon>Agaricomycetes</taxon>
        <taxon>Agaricomycetidae</taxon>
        <taxon>Agaricales</taxon>
        <taxon>Agaricineae</taxon>
        <taxon>Hymenogastraceae</taxon>
        <taxon>Gymnopilus</taxon>
    </lineage>
</organism>
<dbReference type="Gene3D" id="1.10.630.10">
    <property type="entry name" value="Cytochrome P450"/>
    <property type="match status" value="1"/>
</dbReference>
<comment type="similarity">
    <text evidence="3">Belongs to the cytochrome P450 family.</text>
</comment>
<dbReference type="EMBL" id="JADNYJ010000076">
    <property type="protein sequence ID" value="KAF8890287.1"/>
    <property type="molecule type" value="Genomic_DNA"/>
</dbReference>
<dbReference type="GO" id="GO:0004497">
    <property type="term" value="F:monooxygenase activity"/>
    <property type="evidence" value="ECO:0007669"/>
    <property type="project" value="UniProtKB-KW"/>
</dbReference>
<dbReference type="OrthoDB" id="2789670at2759"/>
<dbReference type="InterPro" id="IPR050364">
    <property type="entry name" value="Cytochrome_P450_fung"/>
</dbReference>
<evidence type="ECO:0000313" key="11">
    <source>
        <dbReference type="EMBL" id="KAF8890287.1"/>
    </source>
</evidence>
<keyword evidence="10" id="KW-0812">Transmembrane</keyword>
<dbReference type="InterPro" id="IPR001128">
    <property type="entry name" value="Cyt_P450"/>
</dbReference>
<proteinExistence type="inferred from homology"/>
<comment type="cofactor">
    <cofactor evidence="1 9">
        <name>heme</name>
        <dbReference type="ChEBI" id="CHEBI:30413"/>
    </cofactor>
</comment>
<dbReference type="PANTHER" id="PTHR46300:SF7">
    <property type="entry name" value="P450, PUTATIVE (EUROFUNG)-RELATED"/>
    <property type="match status" value="1"/>
</dbReference>
<feature type="transmembrane region" description="Helical" evidence="10">
    <location>
        <begin position="6"/>
        <end position="25"/>
    </location>
</feature>
<name>A0A9P5TKW8_GYMJU</name>
<dbReference type="AlphaFoldDB" id="A0A9P5TKW8"/>
<keyword evidence="10" id="KW-1133">Transmembrane helix</keyword>
<dbReference type="PRINTS" id="PR00463">
    <property type="entry name" value="EP450I"/>
</dbReference>
<evidence type="ECO:0000256" key="9">
    <source>
        <dbReference type="PIRSR" id="PIRSR602401-1"/>
    </source>
</evidence>
<evidence type="ECO:0000256" key="5">
    <source>
        <dbReference type="ARBA" id="ARBA00022723"/>
    </source>
</evidence>
<evidence type="ECO:0000256" key="4">
    <source>
        <dbReference type="ARBA" id="ARBA00022617"/>
    </source>
</evidence>
<keyword evidence="8" id="KW-0503">Monooxygenase</keyword>
<keyword evidence="7 9" id="KW-0408">Iron</keyword>
<keyword evidence="10" id="KW-0472">Membrane</keyword>
<evidence type="ECO:0000256" key="8">
    <source>
        <dbReference type="ARBA" id="ARBA00023033"/>
    </source>
</evidence>
<feature type="binding site" description="axial binding residue" evidence="9">
    <location>
        <position position="442"/>
    </location>
    <ligand>
        <name>heme</name>
        <dbReference type="ChEBI" id="CHEBI:30413"/>
    </ligand>
    <ligandPart>
        <name>Fe</name>
        <dbReference type="ChEBI" id="CHEBI:18248"/>
    </ligandPart>
</feature>
<dbReference type="SUPFAM" id="SSF48264">
    <property type="entry name" value="Cytochrome P450"/>
    <property type="match status" value="1"/>
</dbReference>
<comment type="caution">
    <text evidence="11">The sequence shown here is derived from an EMBL/GenBank/DDBJ whole genome shotgun (WGS) entry which is preliminary data.</text>
</comment>
<dbReference type="InterPro" id="IPR002401">
    <property type="entry name" value="Cyt_P450_E_grp-I"/>
</dbReference>
<keyword evidence="5 9" id="KW-0479">Metal-binding</keyword>
<keyword evidence="12" id="KW-1185">Reference proteome</keyword>
<reference evidence="11" key="1">
    <citation type="submission" date="2020-11" db="EMBL/GenBank/DDBJ databases">
        <authorList>
            <consortium name="DOE Joint Genome Institute"/>
            <person name="Ahrendt S."/>
            <person name="Riley R."/>
            <person name="Andreopoulos W."/>
            <person name="LaButti K."/>
            <person name="Pangilinan J."/>
            <person name="Ruiz-duenas F.J."/>
            <person name="Barrasa J.M."/>
            <person name="Sanchez-Garcia M."/>
            <person name="Camarero S."/>
            <person name="Miyauchi S."/>
            <person name="Serrano A."/>
            <person name="Linde D."/>
            <person name="Babiker R."/>
            <person name="Drula E."/>
            <person name="Ayuso-Fernandez I."/>
            <person name="Pacheco R."/>
            <person name="Padilla G."/>
            <person name="Ferreira P."/>
            <person name="Barriuso J."/>
            <person name="Kellner H."/>
            <person name="Castanera R."/>
            <person name="Alfaro M."/>
            <person name="Ramirez L."/>
            <person name="Pisabarro A.G."/>
            <person name="Kuo A."/>
            <person name="Tritt A."/>
            <person name="Lipzen A."/>
            <person name="He G."/>
            <person name="Yan M."/>
            <person name="Ng V."/>
            <person name="Cullen D."/>
            <person name="Martin F."/>
            <person name="Rosso M.-N."/>
            <person name="Henrissat B."/>
            <person name="Hibbett D."/>
            <person name="Martinez A.T."/>
            <person name="Grigoriev I.V."/>
        </authorList>
    </citation>
    <scope>NUCLEOTIDE SEQUENCE</scope>
    <source>
        <strain evidence="11">AH 44721</strain>
    </source>
</reference>
<evidence type="ECO:0000256" key="6">
    <source>
        <dbReference type="ARBA" id="ARBA00023002"/>
    </source>
</evidence>
<keyword evidence="4 9" id="KW-0349">Heme</keyword>